<dbReference type="Gene3D" id="2.30.40.10">
    <property type="entry name" value="Urease, subunit C, domain 1"/>
    <property type="match status" value="1"/>
</dbReference>
<reference evidence="2" key="1">
    <citation type="journal article" date="2014" name="Int. J. Syst. Evol. Microbiol.">
        <title>Complete genome sequence of Corynebacterium casei LMG S-19264T (=DSM 44701T), isolated from a smear-ripened cheese.</title>
        <authorList>
            <consortium name="US DOE Joint Genome Institute (JGI-PGF)"/>
            <person name="Walter F."/>
            <person name="Albersmeier A."/>
            <person name="Kalinowski J."/>
            <person name="Ruckert C."/>
        </authorList>
    </citation>
    <scope>NUCLEOTIDE SEQUENCE</scope>
    <source>
        <strain evidence="2">KCTC 42651</strain>
    </source>
</reference>
<comment type="caution">
    <text evidence="2">The sequence shown here is derived from an EMBL/GenBank/DDBJ whole genome shotgun (WGS) entry which is preliminary data.</text>
</comment>
<dbReference type="GO" id="GO:0004131">
    <property type="term" value="F:cytosine deaminase activity"/>
    <property type="evidence" value="ECO:0007669"/>
    <property type="project" value="TreeGrafter"/>
</dbReference>
<dbReference type="EMBL" id="BMZS01000003">
    <property type="protein sequence ID" value="GHD47805.1"/>
    <property type="molecule type" value="Genomic_DNA"/>
</dbReference>
<sequence length="428" mass="45434">MIPTSGRYVLARAAVPSVLLDSPLAPGPDGLTLCDILVEGGQVADVAPPGTGTGDIPLVDRRSRQVWPGLVDLHVHLDKGHILPRAPNPTADFDGALAAVPGDRGTRWTAEDIRRRMEFALKCAYAHGTVAVRTHLDTSQDDPERSWRALAPVREAWAGRIAIQPVSLLSIAGYADLDYARRIAALVVDHGGVLGAVTYPVPEADALLDRVFTLAADHGLAVDMHVDETLDPAIHEVDRVLDAIERTGFDGPVTLGHLCSLSARADAEAAASMARMADLGVAAVSLPLCNLYLQDRAPGRSPRLRGLAPLLEMAGHGIAVSVASDNTRDPFHAYGDLDLMEVFRAAVRLGHLDLPVAPWPAAVARTPATVMGIAAGRIAVGAPADLILFSARRYDELIARPQGDRIVIRDGRAIDAAPPDFAELDEDA</sequence>
<dbReference type="AlphaFoldDB" id="A0A919CP09"/>
<dbReference type="InterPro" id="IPR032466">
    <property type="entry name" value="Metal_Hydrolase"/>
</dbReference>
<dbReference type="Pfam" id="PF07969">
    <property type="entry name" value="Amidohydro_3"/>
    <property type="match status" value="1"/>
</dbReference>
<protein>
    <submittedName>
        <fullName evidence="2">Amidohydrolase</fullName>
    </submittedName>
</protein>
<dbReference type="InterPro" id="IPR011059">
    <property type="entry name" value="Metal-dep_hydrolase_composite"/>
</dbReference>
<dbReference type="RefSeq" id="WP_189988649.1">
    <property type="nucleotide sequence ID" value="NZ_BMZS01000003.1"/>
</dbReference>
<reference evidence="2" key="2">
    <citation type="submission" date="2020-09" db="EMBL/GenBank/DDBJ databases">
        <authorList>
            <person name="Sun Q."/>
            <person name="Kim S."/>
        </authorList>
    </citation>
    <scope>NUCLEOTIDE SEQUENCE</scope>
    <source>
        <strain evidence="2">KCTC 42651</strain>
    </source>
</reference>
<organism evidence="2 3">
    <name type="scientific">Thalassobaculum fulvum</name>
    <dbReference type="NCBI Taxonomy" id="1633335"/>
    <lineage>
        <taxon>Bacteria</taxon>
        <taxon>Pseudomonadati</taxon>
        <taxon>Pseudomonadota</taxon>
        <taxon>Alphaproteobacteria</taxon>
        <taxon>Rhodospirillales</taxon>
        <taxon>Thalassobaculaceae</taxon>
        <taxon>Thalassobaculum</taxon>
    </lineage>
</organism>
<dbReference type="InterPro" id="IPR052349">
    <property type="entry name" value="Metallo-hydrolase_Enzymes"/>
</dbReference>
<name>A0A919CP09_9PROT</name>
<evidence type="ECO:0000259" key="1">
    <source>
        <dbReference type="Pfam" id="PF07969"/>
    </source>
</evidence>
<dbReference type="PANTHER" id="PTHR32027:SF0">
    <property type="entry name" value="CYTOSINE DEAMINASE"/>
    <property type="match status" value="1"/>
</dbReference>
<gene>
    <name evidence="2" type="ORF">GCM10017083_18610</name>
</gene>
<accession>A0A919CP09</accession>
<dbReference type="PANTHER" id="PTHR32027">
    <property type="entry name" value="CYTOSINE DEAMINASE"/>
    <property type="match status" value="1"/>
</dbReference>
<dbReference type="Gene3D" id="3.20.20.140">
    <property type="entry name" value="Metal-dependent hydrolases"/>
    <property type="match status" value="1"/>
</dbReference>
<proteinExistence type="predicted"/>
<dbReference type="SUPFAM" id="SSF51338">
    <property type="entry name" value="Composite domain of metallo-dependent hydrolases"/>
    <property type="match status" value="1"/>
</dbReference>
<evidence type="ECO:0000313" key="2">
    <source>
        <dbReference type="EMBL" id="GHD47805.1"/>
    </source>
</evidence>
<dbReference type="NCBIfam" id="NF005759">
    <property type="entry name" value="PRK07583.1"/>
    <property type="match status" value="1"/>
</dbReference>
<feature type="domain" description="Amidohydrolase 3" evidence="1">
    <location>
        <begin position="205"/>
        <end position="411"/>
    </location>
</feature>
<dbReference type="GO" id="GO:0006209">
    <property type="term" value="P:cytosine catabolic process"/>
    <property type="evidence" value="ECO:0007669"/>
    <property type="project" value="TreeGrafter"/>
</dbReference>
<dbReference type="SUPFAM" id="SSF51556">
    <property type="entry name" value="Metallo-dependent hydrolases"/>
    <property type="match status" value="1"/>
</dbReference>
<dbReference type="Proteomes" id="UP000630353">
    <property type="component" value="Unassembled WGS sequence"/>
</dbReference>
<dbReference type="GO" id="GO:0035888">
    <property type="term" value="F:isoguanine deaminase activity"/>
    <property type="evidence" value="ECO:0007669"/>
    <property type="project" value="TreeGrafter"/>
</dbReference>
<evidence type="ECO:0000313" key="3">
    <source>
        <dbReference type="Proteomes" id="UP000630353"/>
    </source>
</evidence>
<dbReference type="InterPro" id="IPR013108">
    <property type="entry name" value="Amidohydro_3"/>
</dbReference>
<dbReference type="CDD" id="cd01293">
    <property type="entry name" value="Bact_CD"/>
    <property type="match status" value="1"/>
</dbReference>
<keyword evidence="3" id="KW-1185">Reference proteome</keyword>